<dbReference type="PIRSF" id="PIRSF002162">
    <property type="entry name" value="Ribosomal_L6"/>
    <property type="match status" value="1"/>
</dbReference>
<dbReference type="GO" id="GO:0022625">
    <property type="term" value="C:cytosolic large ribosomal subunit"/>
    <property type="evidence" value="ECO:0007669"/>
    <property type="project" value="UniProtKB-UniRule"/>
</dbReference>
<comment type="subunit">
    <text evidence="6">Part of the 50S ribosomal subunit.</text>
</comment>
<evidence type="ECO:0000256" key="6">
    <source>
        <dbReference type="HAMAP-Rule" id="MF_01365"/>
    </source>
</evidence>
<evidence type="ECO:0000256" key="9">
    <source>
        <dbReference type="SAM" id="MobiDB-lite"/>
    </source>
</evidence>
<comment type="caution">
    <text evidence="11">The sequence shown here is derived from an EMBL/GenBank/DDBJ whole genome shotgun (WGS) entry which is preliminary data.</text>
</comment>
<evidence type="ECO:0000256" key="7">
    <source>
        <dbReference type="RuleBase" id="RU003869"/>
    </source>
</evidence>
<dbReference type="STRING" id="1797197.A2Y75_10010"/>
<protein>
    <recommendedName>
        <fullName evidence="6">Large ribosomal subunit protein uL6</fullName>
    </recommendedName>
</protein>
<dbReference type="GO" id="GO:0002181">
    <property type="term" value="P:cytoplasmic translation"/>
    <property type="evidence" value="ECO:0007669"/>
    <property type="project" value="TreeGrafter"/>
</dbReference>
<name>A0A1F2WI15_9ACTN</name>
<dbReference type="InterPro" id="IPR020040">
    <property type="entry name" value="Ribosomal_uL6_a/b-dom"/>
</dbReference>
<dbReference type="PRINTS" id="PR00059">
    <property type="entry name" value="RIBOSOMALL6"/>
</dbReference>
<dbReference type="AlphaFoldDB" id="A0A1F2WI15"/>
<evidence type="ECO:0000256" key="4">
    <source>
        <dbReference type="ARBA" id="ARBA00022980"/>
    </source>
</evidence>
<evidence type="ECO:0000256" key="2">
    <source>
        <dbReference type="ARBA" id="ARBA00022730"/>
    </source>
</evidence>
<evidence type="ECO:0000259" key="10">
    <source>
        <dbReference type="Pfam" id="PF00347"/>
    </source>
</evidence>
<dbReference type="InterPro" id="IPR002358">
    <property type="entry name" value="Ribosomal_uL6_CS"/>
</dbReference>
<keyword evidence="3 6" id="KW-0694">RNA-binding</keyword>
<dbReference type="FunFam" id="3.90.930.12:FF:000002">
    <property type="entry name" value="50S ribosomal protein L6"/>
    <property type="match status" value="1"/>
</dbReference>
<evidence type="ECO:0000313" key="11">
    <source>
        <dbReference type="EMBL" id="OFW56474.1"/>
    </source>
</evidence>
<dbReference type="FunFam" id="3.90.930.12:FF:000001">
    <property type="entry name" value="50S ribosomal protein L6"/>
    <property type="match status" value="1"/>
</dbReference>
<dbReference type="InterPro" id="IPR019906">
    <property type="entry name" value="Ribosomal_uL6_bac-type"/>
</dbReference>
<dbReference type="InterPro" id="IPR036789">
    <property type="entry name" value="Ribosomal_uL6-like_a/b-dom_sf"/>
</dbReference>
<dbReference type="EMBL" id="MELK01000045">
    <property type="protein sequence ID" value="OFW56474.1"/>
    <property type="molecule type" value="Genomic_DNA"/>
</dbReference>
<dbReference type="HAMAP" id="MF_01365_B">
    <property type="entry name" value="Ribosomal_uL6_B"/>
    <property type="match status" value="1"/>
</dbReference>
<proteinExistence type="inferred from homology"/>
<dbReference type="Proteomes" id="UP000177876">
    <property type="component" value="Unassembled WGS sequence"/>
</dbReference>
<dbReference type="NCBIfam" id="TIGR03654">
    <property type="entry name" value="L6_bact"/>
    <property type="match status" value="1"/>
</dbReference>
<dbReference type="PANTHER" id="PTHR11655">
    <property type="entry name" value="60S/50S RIBOSOMAL PROTEIN L6/L9"/>
    <property type="match status" value="1"/>
</dbReference>
<dbReference type="Pfam" id="PF00347">
    <property type="entry name" value="Ribosomal_L6"/>
    <property type="match status" value="2"/>
</dbReference>
<evidence type="ECO:0000256" key="8">
    <source>
        <dbReference type="RuleBase" id="RU003870"/>
    </source>
</evidence>
<accession>A0A1F2WI15</accession>
<feature type="domain" description="Large ribosomal subunit protein uL6 alpha-beta" evidence="10">
    <location>
        <begin position="11"/>
        <end position="82"/>
    </location>
</feature>
<keyword evidence="2 6" id="KW-0699">rRNA-binding</keyword>
<sequence>MSRIGRMPIVIPAGTQVDIEGQTVRVKGPRGELSREFHPDMIFEMEDGRLLVKRPDDSKEHKALHGLSRSLLANMVEGVSAGFEKNLEIHGVGYRAVAREKDIELALGFSHPVLVKPPEGVEFELVTPTRIRIKGIDKQKVGQIAAKIRELRKPDPYKGKGVRYAGEHIRRKAGKTGA</sequence>
<organism evidence="11 12">
    <name type="scientific">Candidatus Solincola sediminis</name>
    <dbReference type="NCBI Taxonomy" id="1797199"/>
    <lineage>
        <taxon>Bacteria</taxon>
        <taxon>Bacillati</taxon>
        <taxon>Actinomycetota</taxon>
        <taxon>Candidatus Geothermincolia</taxon>
        <taxon>Candidatus Geothermincolales</taxon>
        <taxon>Candidatus Geothermincolaceae</taxon>
        <taxon>Candidatus Solincola</taxon>
    </lineage>
</organism>
<dbReference type="Gene3D" id="3.90.930.12">
    <property type="entry name" value="Ribosomal protein L6, alpha-beta domain"/>
    <property type="match status" value="2"/>
</dbReference>
<feature type="domain" description="Large ribosomal subunit protein uL6 alpha-beta" evidence="10">
    <location>
        <begin position="91"/>
        <end position="164"/>
    </location>
</feature>
<keyword evidence="4 6" id="KW-0689">Ribosomal protein</keyword>
<dbReference type="SUPFAM" id="SSF56053">
    <property type="entry name" value="Ribosomal protein L6"/>
    <property type="match status" value="2"/>
</dbReference>
<comment type="similarity">
    <text evidence="1 6 7">Belongs to the universal ribosomal protein uL6 family.</text>
</comment>
<gene>
    <name evidence="6" type="primary">rplF</name>
    <name evidence="11" type="ORF">A2Y75_10010</name>
</gene>
<evidence type="ECO:0000256" key="3">
    <source>
        <dbReference type="ARBA" id="ARBA00022884"/>
    </source>
</evidence>
<evidence type="ECO:0000256" key="5">
    <source>
        <dbReference type="ARBA" id="ARBA00023274"/>
    </source>
</evidence>
<evidence type="ECO:0000313" key="12">
    <source>
        <dbReference type="Proteomes" id="UP000177876"/>
    </source>
</evidence>
<evidence type="ECO:0000256" key="1">
    <source>
        <dbReference type="ARBA" id="ARBA00009356"/>
    </source>
</evidence>
<reference evidence="11 12" key="1">
    <citation type="journal article" date="2016" name="Nat. Commun.">
        <title>Thousands of microbial genomes shed light on interconnected biogeochemical processes in an aquifer system.</title>
        <authorList>
            <person name="Anantharaman K."/>
            <person name="Brown C.T."/>
            <person name="Hug L.A."/>
            <person name="Sharon I."/>
            <person name="Castelle C.J."/>
            <person name="Probst A.J."/>
            <person name="Thomas B.C."/>
            <person name="Singh A."/>
            <person name="Wilkins M.J."/>
            <person name="Karaoz U."/>
            <person name="Brodie E.L."/>
            <person name="Williams K.H."/>
            <person name="Hubbard S.S."/>
            <person name="Banfield J.F."/>
        </authorList>
    </citation>
    <scope>NUCLEOTIDE SEQUENCE [LARGE SCALE GENOMIC DNA]</scope>
</reference>
<dbReference type="GO" id="GO:0019843">
    <property type="term" value="F:rRNA binding"/>
    <property type="evidence" value="ECO:0007669"/>
    <property type="project" value="UniProtKB-UniRule"/>
</dbReference>
<feature type="region of interest" description="Disordered" evidence="9">
    <location>
        <begin position="159"/>
        <end position="178"/>
    </location>
</feature>
<dbReference type="PANTHER" id="PTHR11655:SF14">
    <property type="entry name" value="LARGE RIBOSOMAL SUBUNIT PROTEIN UL6M"/>
    <property type="match status" value="1"/>
</dbReference>
<comment type="function">
    <text evidence="6 8">This protein binds to the 23S rRNA, and is important in its secondary structure. It is located near the subunit interface in the base of the L7/L12 stalk, and near the tRNA binding site of the peptidyltransferase center.</text>
</comment>
<feature type="compositionally biased region" description="Basic residues" evidence="9">
    <location>
        <begin position="169"/>
        <end position="178"/>
    </location>
</feature>
<keyword evidence="5 6" id="KW-0687">Ribonucleoprotein</keyword>
<dbReference type="InterPro" id="IPR000702">
    <property type="entry name" value="Ribosomal_uL6-like"/>
</dbReference>
<dbReference type="GO" id="GO:0003735">
    <property type="term" value="F:structural constituent of ribosome"/>
    <property type="evidence" value="ECO:0007669"/>
    <property type="project" value="UniProtKB-UniRule"/>
</dbReference>
<dbReference type="PROSITE" id="PS00525">
    <property type="entry name" value="RIBOSOMAL_L6_1"/>
    <property type="match status" value="1"/>
</dbReference>